<dbReference type="PANTHER" id="PTHR46067:SF27">
    <property type="entry name" value="ACYL-COA N-ACYLTRANSFERASES (NAT) SUPERFAMILY PROTEIN"/>
    <property type="match status" value="1"/>
</dbReference>
<dbReference type="EC" id="2.3.1.-" evidence="1"/>
<dbReference type="EMBL" id="LIIN01000050">
    <property type="protein sequence ID" value="KZX21191.1"/>
    <property type="molecule type" value="Genomic_DNA"/>
</dbReference>
<dbReference type="PATRIC" id="fig|1671680.3.peg.1813"/>
<dbReference type="PANTHER" id="PTHR46067">
    <property type="entry name" value="ACYL-COA N-ACYLTRANSFERASES (NAT) SUPERFAMILY PROTEIN"/>
    <property type="match status" value="1"/>
</dbReference>
<keyword evidence="1" id="KW-0808">Transferase</keyword>
<keyword evidence="2" id="KW-1185">Reference proteome</keyword>
<dbReference type="InterPro" id="IPR000182">
    <property type="entry name" value="GNAT_dom"/>
</dbReference>
<name>A0A166HUS5_9MICO</name>
<dbReference type="InterPro" id="IPR016181">
    <property type="entry name" value="Acyl_CoA_acyltransferase"/>
</dbReference>
<dbReference type="RefSeq" id="WP_199220829.1">
    <property type="nucleotide sequence ID" value="NZ_CP047186.1"/>
</dbReference>
<evidence type="ECO:0000313" key="2">
    <source>
        <dbReference type="Proteomes" id="UP000076717"/>
    </source>
</evidence>
<proteinExistence type="predicted"/>
<dbReference type="Pfam" id="PF13302">
    <property type="entry name" value="Acetyltransf_3"/>
    <property type="match status" value="1"/>
</dbReference>
<keyword evidence="1" id="KW-0012">Acyltransferase</keyword>
<organism evidence="1 2">
    <name type="scientific">Rathayibacter tanaceti</name>
    <dbReference type="NCBI Taxonomy" id="1671680"/>
    <lineage>
        <taxon>Bacteria</taxon>
        <taxon>Bacillati</taxon>
        <taxon>Actinomycetota</taxon>
        <taxon>Actinomycetes</taxon>
        <taxon>Micrococcales</taxon>
        <taxon>Microbacteriaceae</taxon>
        <taxon>Rathayibacter</taxon>
    </lineage>
</organism>
<gene>
    <name evidence="1" type="primary">ydaF_1</name>
    <name evidence="1" type="ORF">ACH61_01702</name>
</gene>
<dbReference type="SUPFAM" id="SSF55729">
    <property type="entry name" value="Acyl-CoA N-acyltransferases (Nat)"/>
    <property type="match status" value="1"/>
</dbReference>
<comment type="caution">
    <text evidence="1">The sequence shown here is derived from an EMBL/GenBank/DDBJ whole genome shotgun (WGS) entry which is preliminary data.</text>
</comment>
<dbReference type="Gene3D" id="3.40.630.30">
    <property type="match status" value="1"/>
</dbReference>
<sequence>MTLGTVSLRPMTAEDLALLDRALLSPEGTGTFQWFGFTSAVRLRSRLDEDGLLGPDGGMLAVHSAGRAVGRVEWFASSWGRASSSCWSIAIGIAAEHRGRGVGTRAQALLVEHLFASTRAERIQAFTDVENEAERRALRRAGFEEEGVLRRAQWRDGGWHDLVLASVLRS</sequence>
<protein>
    <submittedName>
        <fullName evidence="1">Putative ribosomal N-acetyltransferase YdaF</fullName>
        <ecNumber evidence="1">2.3.1.-</ecNumber>
    </submittedName>
</protein>
<accession>A0A166HUS5</accession>
<dbReference type="GO" id="GO:0016747">
    <property type="term" value="F:acyltransferase activity, transferring groups other than amino-acyl groups"/>
    <property type="evidence" value="ECO:0007669"/>
    <property type="project" value="InterPro"/>
</dbReference>
<dbReference type="Proteomes" id="UP000076717">
    <property type="component" value="Unassembled WGS sequence"/>
</dbReference>
<dbReference type="AlphaFoldDB" id="A0A166HUS5"/>
<dbReference type="PROSITE" id="PS51186">
    <property type="entry name" value="GNAT"/>
    <property type="match status" value="1"/>
</dbReference>
<evidence type="ECO:0000313" key="1">
    <source>
        <dbReference type="EMBL" id="KZX21191.1"/>
    </source>
</evidence>
<reference evidence="1 2" key="1">
    <citation type="submission" date="2015-08" db="EMBL/GenBank/DDBJ databases">
        <title>Draft Genome Sequence of Rathayibacter sp. Strain VKM Ac-2596 Isolated from Leaf Gall Induced by Plant-Parasitic Nematodes.</title>
        <authorList>
            <person name="Vasilenko O.V."/>
            <person name="Starodumova I.P."/>
            <person name="Tarlachkov S.V."/>
            <person name="Dorofeeva L.V."/>
            <person name="Evtushenko L.I."/>
        </authorList>
    </citation>
    <scope>NUCLEOTIDE SEQUENCE [LARGE SCALE GENOMIC DNA]</scope>
    <source>
        <strain evidence="1 2">VKM Ac-2596</strain>
    </source>
</reference>